<evidence type="ECO:0000313" key="2">
    <source>
        <dbReference type="EMBL" id="RAL64287.1"/>
    </source>
</evidence>
<name>A0A395IVG1_9HELO</name>
<proteinExistence type="predicted"/>
<organism evidence="2 4">
    <name type="scientific">Monilinia fructigena</name>
    <dbReference type="NCBI Taxonomy" id="38457"/>
    <lineage>
        <taxon>Eukaryota</taxon>
        <taxon>Fungi</taxon>
        <taxon>Dikarya</taxon>
        <taxon>Ascomycota</taxon>
        <taxon>Pezizomycotina</taxon>
        <taxon>Leotiomycetes</taxon>
        <taxon>Helotiales</taxon>
        <taxon>Sclerotiniaceae</taxon>
        <taxon>Monilinia</taxon>
    </lineage>
</organism>
<feature type="compositionally biased region" description="Polar residues" evidence="1">
    <location>
        <begin position="39"/>
        <end position="72"/>
    </location>
</feature>
<protein>
    <submittedName>
        <fullName evidence="2">Uncharacterized protein</fullName>
    </submittedName>
</protein>
<feature type="region of interest" description="Disordered" evidence="1">
    <location>
        <begin position="1"/>
        <end position="90"/>
    </location>
</feature>
<evidence type="ECO:0000256" key="1">
    <source>
        <dbReference type="SAM" id="MobiDB-lite"/>
    </source>
</evidence>
<evidence type="ECO:0000313" key="3">
    <source>
        <dbReference type="EMBL" id="RAL64291.1"/>
    </source>
</evidence>
<accession>A0A395IVG1</accession>
<sequence length="268" mass="30161">MTMQADNRPTRKRKIPARLASPSTQIETVTLPEGRTESENATPTAYPTTPVLSPTSSVFSNASTPCPATRTSGSRRRANPRGKSPTRSEIYTRRLSPTHRPPLIHITQVYESEAQRDELEREYTLAAMRQLEVIRRSRAVTVEDWNYALEEELHSKLPHTATNSSIPLIEIRKTIAYLKTFNVQEDLEGAQVDIIEGTNVIEEMIKYTRLGVGMEWDFGHEIGLRAYIYSETELAGEGDGVVMTDEEGGDKAVEPVRRPVGRPRKRGR</sequence>
<dbReference type="OrthoDB" id="3552995at2759"/>
<gene>
    <name evidence="2" type="ORF">DID88_002179</name>
    <name evidence="3" type="ORF">DID88_002183</name>
</gene>
<feature type="region of interest" description="Disordered" evidence="1">
    <location>
        <begin position="243"/>
        <end position="268"/>
    </location>
</feature>
<dbReference type="EMBL" id="QKRW01000015">
    <property type="protein sequence ID" value="RAL64291.1"/>
    <property type="molecule type" value="Genomic_DNA"/>
</dbReference>
<dbReference type="Proteomes" id="UP000249056">
    <property type="component" value="Unassembled WGS sequence"/>
</dbReference>
<keyword evidence="4" id="KW-1185">Reference proteome</keyword>
<feature type="compositionally biased region" description="Basic residues" evidence="1">
    <location>
        <begin position="259"/>
        <end position="268"/>
    </location>
</feature>
<reference evidence="2 4" key="1">
    <citation type="submission" date="2018-06" db="EMBL/GenBank/DDBJ databases">
        <title>Genome Sequence of the Brown Rot Fungal Pathogen Monilinia fructigena.</title>
        <authorList>
            <person name="Landi L."/>
            <person name="De Miccolis Angelini R.M."/>
            <person name="Pollastro S."/>
            <person name="Abate D."/>
            <person name="Faretra F."/>
            <person name="Romanazzi G."/>
        </authorList>
    </citation>
    <scope>NUCLEOTIDE SEQUENCE [LARGE SCALE GENOMIC DNA]</scope>
    <source>
        <strain evidence="2 4">Mfrg269</strain>
    </source>
</reference>
<dbReference type="EMBL" id="QKRW01000015">
    <property type="protein sequence ID" value="RAL64287.1"/>
    <property type="molecule type" value="Genomic_DNA"/>
</dbReference>
<comment type="caution">
    <text evidence="2">The sequence shown here is derived from an EMBL/GenBank/DDBJ whole genome shotgun (WGS) entry which is preliminary data.</text>
</comment>
<dbReference type="AlphaFoldDB" id="A0A395IVG1"/>
<evidence type="ECO:0000313" key="4">
    <source>
        <dbReference type="Proteomes" id="UP000249056"/>
    </source>
</evidence>